<gene>
    <name evidence="2" type="ORF">BLNAU_3608</name>
</gene>
<feature type="region of interest" description="Disordered" evidence="1">
    <location>
        <begin position="139"/>
        <end position="165"/>
    </location>
</feature>
<dbReference type="Proteomes" id="UP001281761">
    <property type="component" value="Unassembled WGS sequence"/>
</dbReference>
<reference evidence="2 3" key="1">
    <citation type="journal article" date="2022" name="bioRxiv">
        <title>Genomics of Preaxostyla Flagellates Illuminates Evolutionary Transitions and the Path Towards Mitochondrial Loss.</title>
        <authorList>
            <person name="Novak L.V.F."/>
            <person name="Treitli S.C."/>
            <person name="Pyrih J."/>
            <person name="Halakuc P."/>
            <person name="Pipaliya S.V."/>
            <person name="Vacek V."/>
            <person name="Brzon O."/>
            <person name="Soukal P."/>
            <person name="Eme L."/>
            <person name="Dacks J.B."/>
            <person name="Karnkowska A."/>
            <person name="Elias M."/>
            <person name="Hampl V."/>
        </authorList>
    </citation>
    <scope>NUCLEOTIDE SEQUENCE [LARGE SCALE GENOMIC DNA]</scope>
    <source>
        <strain evidence="2">NAU3</strain>
        <tissue evidence="2">Gut</tissue>
    </source>
</reference>
<sequence length="250" mass="29029">MTHKMTGVFQPQLRHSEFGLNLMVEMGLVGNFELLKGFDQNGQQELSQVEAEQGLSEERNLILYGSLCTLDGRIGPNFLSSLEQTSPFFKECNDEIENLRQQLKVSIPPEKYELLEQEAKELKTKNIFLEKQLMSRSTREQSVHENLQSAIGSSQSKLAESEQKNSHLQSQITHLEHLIEDRERALDNLHSTVTAQDHQIRLLQNENILFQKRLDSIEKQHERELQDQALHYEQEMYILQHTLHKSLKTP</sequence>
<dbReference type="EMBL" id="JARBJD010000016">
    <property type="protein sequence ID" value="KAK2961486.1"/>
    <property type="molecule type" value="Genomic_DNA"/>
</dbReference>
<evidence type="ECO:0000256" key="1">
    <source>
        <dbReference type="SAM" id="MobiDB-lite"/>
    </source>
</evidence>
<name>A0ABQ9YCI8_9EUKA</name>
<protein>
    <submittedName>
        <fullName evidence="2">Uncharacterized protein</fullName>
    </submittedName>
</protein>
<evidence type="ECO:0000313" key="3">
    <source>
        <dbReference type="Proteomes" id="UP001281761"/>
    </source>
</evidence>
<accession>A0ABQ9YCI8</accession>
<evidence type="ECO:0000313" key="2">
    <source>
        <dbReference type="EMBL" id="KAK2961486.1"/>
    </source>
</evidence>
<feature type="compositionally biased region" description="Polar residues" evidence="1">
    <location>
        <begin position="144"/>
        <end position="158"/>
    </location>
</feature>
<organism evidence="2 3">
    <name type="scientific">Blattamonas nauphoetae</name>
    <dbReference type="NCBI Taxonomy" id="2049346"/>
    <lineage>
        <taxon>Eukaryota</taxon>
        <taxon>Metamonada</taxon>
        <taxon>Preaxostyla</taxon>
        <taxon>Oxymonadida</taxon>
        <taxon>Blattamonas</taxon>
    </lineage>
</organism>
<comment type="caution">
    <text evidence="2">The sequence shown here is derived from an EMBL/GenBank/DDBJ whole genome shotgun (WGS) entry which is preliminary data.</text>
</comment>
<keyword evidence="3" id="KW-1185">Reference proteome</keyword>
<proteinExistence type="predicted"/>